<dbReference type="InterPro" id="IPR001155">
    <property type="entry name" value="OxRdtase_FMN_N"/>
</dbReference>
<dbReference type="Pfam" id="PF01494">
    <property type="entry name" value="FAD_binding_3"/>
    <property type="match status" value="1"/>
</dbReference>
<dbReference type="PANTHER" id="PTHR43303">
    <property type="entry name" value="NADPH DEHYDROGENASE C23G7.10C-RELATED"/>
    <property type="match status" value="1"/>
</dbReference>
<dbReference type="PRINTS" id="PR00420">
    <property type="entry name" value="RNGMNOXGNASE"/>
</dbReference>
<dbReference type="SUPFAM" id="SSF51395">
    <property type="entry name" value="FMN-linked oxidoreductases"/>
    <property type="match status" value="1"/>
</dbReference>
<dbReference type="Gene3D" id="3.20.20.70">
    <property type="entry name" value="Aldolase class I"/>
    <property type="match status" value="1"/>
</dbReference>
<protein>
    <submittedName>
        <fullName evidence="3">FAD-dependent monooxygenase</fullName>
    </submittedName>
</protein>
<proteinExistence type="predicted"/>
<reference evidence="3" key="1">
    <citation type="submission" date="2021-04" db="EMBL/GenBank/DDBJ databases">
        <title>novel species isolated from subtropical streams in China.</title>
        <authorList>
            <person name="Lu H."/>
        </authorList>
    </citation>
    <scope>NUCLEOTIDE SEQUENCE</scope>
    <source>
        <strain evidence="3">LFS511W</strain>
    </source>
</reference>
<dbReference type="Gene3D" id="3.50.50.60">
    <property type="entry name" value="FAD/NAD(P)-binding domain"/>
    <property type="match status" value="1"/>
</dbReference>
<dbReference type="Pfam" id="PF00724">
    <property type="entry name" value="Oxidored_FMN"/>
    <property type="match status" value="1"/>
</dbReference>
<organism evidence="3 4">
    <name type="scientific">Undibacterium luofuense</name>
    <dbReference type="NCBI Taxonomy" id="2828733"/>
    <lineage>
        <taxon>Bacteria</taxon>
        <taxon>Pseudomonadati</taxon>
        <taxon>Pseudomonadota</taxon>
        <taxon>Betaproteobacteria</taxon>
        <taxon>Burkholderiales</taxon>
        <taxon>Oxalobacteraceae</taxon>
        <taxon>Undibacterium</taxon>
    </lineage>
</organism>
<dbReference type="InterPro" id="IPR013785">
    <property type="entry name" value="Aldolase_TIM"/>
</dbReference>
<dbReference type="Gene3D" id="3.30.9.20">
    <property type="match status" value="1"/>
</dbReference>
<name>A0A941I6J9_9BURK</name>
<comment type="caution">
    <text evidence="3">The sequence shown here is derived from an EMBL/GenBank/DDBJ whole genome shotgun (WGS) entry which is preliminary data.</text>
</comment>
<keyword evidence="4" id="KW-1185">Reference proteome</keyword>
<sequence length="776" mass="85837">MKILINGGGPAGLFGALLLKKRRPDWEVHVTERHAAEDTFGWGVVLSEDALEAITLQDAALADALSPLLHHWNTIEIRRKGELVRSTGHDFYAISRYQLLKQMQDQCKSAGVVFHWQQSVADPVQQALSMRADLLIGADGLYSAVRQQLDAHFQPKQTQGKTRFVWLGTTLPLDTFLFSFIETEHGWMQAHAYKHDRDNGNDAVCATWIVEMPEAVWEKGGWADLQTTDALSRLELLFADDLQGHKLYALAHQQRGSVQWMQFPQLYCQRWYTESEAEGHRLAVVLAGDAAHTAHFSIGSGTRLAMDDMAELVLQLCGSSQQTLADALRQYEQNRQTGFLRYQSAARNSMNWFENAGRYQRLPMWQMAYSLLTRSQRILHDNLALRDPALVADVEQKIAVQAGASTAAHQRNFPALTPFRVRELSLKNRIVVSPMAQYQAQDGIAGDYHVMHYLSRAMGGAGLVMTEMTAVRADGRITPACTGLYNDDQQAAWERVTAAVHKHSDARIGIQLGHAGAKGACRVPWEGDDVPLSVGGWPLFAASETTWNKGVSIPAKAMTVSQMDDVRQSFVAATQRAAVAGFDWLELHCAHGYLLSGFLSPLTNQRQDAYGGSTEARCRFPLEVFAAMRAVWPAHLPISVRISAHDWVEGGMTPEMATEIAMRFRDAGADVIDCSSGQVSSVQQPVYGRMYQTPFADQIRQEAGIATIAVGAITSLDQVNTIIAAGRADLCAIGRPHLANPNWTLHQLAQAGDIRQWPLSLQAGAAQLRQQLQANR</sequence>
<dbReference type="InterPro" id="IPR002938">
    <property type="entry name" value="FAD-bd"/>
</dbReference>
<dbReference type="PANTHER" id="PTHR43303:SF3">
    <property type="entry name" value="BLR3436 PROTEIN"/>
    <property type="match status" value="1"/>
</dbReference>
<accession>A0A941I6J9</accession>
<feature type="domain" description="FAD-binding" evidence="2">
    <location>
        <begin position="2"/>
        <end position="336"/>
    </location>
</feature>
<dbReference type="GO" id="GO:0050661">
    <property type="term" value="F:NADP binding"/>
    <property type="evidence" value="ECO:0007669"/>
    <property type="project" value="InterPro"/>
</dbReference>
<evidence type="ECO:0000313" key="4">
    <source>
        <dbReference type="Proteomes" id="UP000680067"/>
    </source>
</evidence>
<dbReference type="InterPro" id="IPR036188">
    <property type="entry name" value="FAD/NAD-bd_sf"/>
</dbReference>
<dbReference type="GO" id="GO:0003959">
    <property type="term" value="F:NADPH dehydrogenase activity"/>
    <property type="evidence" value="ECO:0007669"/>
    <property type="project" value="InterPro"/>
</dbReference>
<dbReference type="InterPro" id="IPR044152">
    <property type="entry name" value="YqjM-like"/>
</dbReference>
<dbReference type="CDD" id="cd02932">
    <property type="entry name" value="OYE_YqiM_FMN"/>
    <property type="match status" value="1"/>
</dbReference>
<feature type="domain" description="NADH:flavin oxidoreductase/NADH oxidase N-terminal" evidence="1">
    <location>
        <begin position="417"/>
        <end position="744"/>
    </location>
</feature>
<dbReference type="EMBL" id="JAGSPN010000004">
    <property type="protein sequence ID" value="MBR7781914.1"/>
    <property type="molecule type" value="Genomic_DNA"/>
</dbReference>
<keyword evidence="3" id="KW-0560">Oxidoreductase</keyword>
<dbReference type="AlphaFoldDB" id="A0A941I6J9"/>
<dbReference type="GO" id="GO:0004497">
    <property type="term" value="F:monooxygenase activity"/>
    <property type="evidence" value="ECO:0007669"/>
    <property type="project" value="UniProtKB-KW"/>
</dbReference>
<keyword evidence="3" id="KW-0503">Monooxygenase</keyword>
<dbReference type="SUPFAM" id="SSF51905">
    <property type="entry name" value="FAD/NAD(P)-binding domain"/>
    <property type="match status" value="1"/>
</dbReference>
<dbReference type="GO" id="GO:0010181">
    <property type="term" value="F:FMN binding"/>
    <property type="evidence" value="ECO:0007669"/>
    <property type="project" value="InterPro"/>
</dbReference>
<evidence type="ECO:0000259" key="1">
    <source>
        <dbReference type="Pfam" id="PF00724"/>
    </source>
</evidence>
<dbReference type="GO" id="GO:0071949">
    <property type="term" value="F:FAD binding"/>
    <property type="evidence" value="ECO:0007669"/>
    <property type="project" value="InterPro"/>
</dbReference>
<evidence type="ECO:0000259" key="2">
    <source>
        <dbReference type="Pfam" id="PF01494"/>
    </source>
</evidence>
<dbReference type="Proteomes" id="UP000680067">
    <property type="component" value="Unassembled WGS sequence"/>
</dbReference>
<evidence type="ECO:0000313" key="3">
    <source>
        <dbReference type="EMBL" id="MBR7781914.1"/>
    </source>
</evidence>
<gene>
    <name evidence="3" type="ORF">KDM89_07170</name>
</gene>
<dbReference type="RefSeq" id="WP_212687267.1">
    <property type="nucleotide sequence ID" value="NZ_JAGSPN010000004.1"/>
</dbReference>